<evidence type="ECO:0000313" key="3">
    <source>
        <dbReference type="Proteomes" id="UP000199663"/>
    </source>
</evidence>
<evidence type="ECO:0000313" key="2">
    <source>
        <dbReference type="EMBL" id="SDY62726.1"/>
    </source>
</evidence>
<dbReference type="InterPro" id="IPR029058">
    <property type="entry name" value="AB_hydrolase_fold"/>
</dbReference>
<dbReference type="SUPFAM" id="SSF53474">
    <property type="entry name" value="alpha/beta-Hydrolases"/>
    <property type="match status" value="1"/>
</dbReference>
<dbReference type="PRINTS" id="PR00412">
    <property type="entry name" value="EPOXHYDRLASE"/>
</dbReference>
<proteinExistence type="predicted"/>
<sequence length="227" mass="25686">MWNTFAERFSEDFEVFCPDLPGFGETRLEQDHISLEEVAVMLQEWMAEQQIEKPILIGHSLGGYVALAMAELMGGELKGIGLFHSTAFPDEDEKKQTRNKTITFVKKYGVDKFMDAFVPPLFSEAHRLSQEDQIAQLVSSGKRSSKKGILAFIVAMRDRKDRIDIWQHFSGKKLFIAGEIDGAIKIEASRRHQAFATHYHELEGVGHMGMFEAESECLEIVGKFLGN</sequence>
<dbReference type="InterPro" id="IPR000639">
    <property type="entry name" value="Epox_hydrolase-like"/>
</dbReference>
<dbReference type="PANTHER" id="PTHR43194">
    <property type="entry name" value="HYDROLASE ALPHA/BETA FOLD FAMILY"/>
    <property type="match status" value="1"/>
</dbReference>
<dbReference type="PANTHER" id="PTHR43194:SF2">
    <property type="entry name" value="PEROXISOMAL MEMBRANE PROTEIN LPX1"/>
    <property type="match status" value="1"/>
</dbReference>
<dbReference type="InterPro" id="IPR000073">
    <property type="entry name" value="AB_hydrolase_1"/>
</dbReference>
<organism evidence="2 3">
    <name type="scientific">Rhodonellum ikkaensis</name>
    <dbReference type="NCBI Taxonomy" id="336829"/>
    <lineage>
        <taxon>Bacteria</taxon>
        <taxon>Pseudomonadati</taxon>
        <taxon>Bacteroidota</taxon>
        <taxon>Cytophagia</taxon>
        <taxon>Cytophagales</taxon>
        <taxon>Cytophagaceae</taxon>
        <taxon>Rhodonellum</taxon>
    </lineage>
</organism>
<comment type="caution">
    <text evidence="2">The sequence shown here is derived from an EMBL/GenBank/DDBJ whole genome shotgun (WGS) entry which is preliminary data.</text>
</comment>
<accession>A0A1H3LEG9</accession>
<dbReference type="EMBL" id="FNQC01000002">
    <property type="protein sequence ID" value="SDY62726.1"/>
    <property type="molecule type" value="Genomic_DNA"/>
</dbReference>
<dbReference type="Proteomes" id="UP000199663">
    <property type="component" value="Unassembled WGS sequence"/>
</dbReference>
<name>A0A1H3LEG9_9BACT</name>
<dbReference type="Gene3D" id="3.40.50.1820">
    <property type="entry name" value="alpha/beta hydrolase"/>
    <property type="match status" value="1"/>
</dbReference>
<dbReference type="InterPro" id="IPR050228">
    <property type="entry name" value="Carboxylesterase_BioH"/>
</dbReference>
<gene>
    <name evidence="2" type="ORF">SAMN05444412_10222</name>
</gene>
<protein>
    <submittedName>
        <fullName evidence="2">Pimeloyl-ACP methyl ester carboxylesterase</fullName>
    </submittedName>
</protein>
<evidence type="ECO:0000259" key="1">
    <source>
        <dbReference type="Pfam" id="PF12697"/>
    </source>
</evidence>
<feature type="domain" description="AB hydrolase-1" evidence="1">
    <location>
        <begin position="2"/>
        <end position="213"/>
    </location>
</feature>
<dbReference type="Pfam" id="PF12697">
    <property type="entry name" value="Abhydrolase_6"/>
    <property type="match status" value="1"/>
</dbReference>
<reference evidence="2 3" key="1">
    <citation type="submission" date="2016-10" db="EMBL/GenBank/DDBJ databases">
        <authorList>
            <person name="Varghese N."/>
            <person name="Submissions S."/>
        </authorList>
    </citation>
    <scope>NUCLEOTIDE SEQUENCE [LARGE SCALE GENOMIC DNA]</scope>
    <source>
        <strain evidence="2 3">DSM 17997</strain>
    </source>
</reference>
<keyword evidence="3" id="KW-1185">Reference proteome</keyword>
<dbReference type="PRINTS" id="PR00111">
    <property type="entry name" value="ABHYDROLASE"/>
</dbReference>